<dbReference type="EMBL" id="BARU01000001">
    <property type="protein sequence ID" value="GAH24852.1"/>
    <property type="molecule type" value="Genomic_DNA"/>
</dbReference>
<name>X1DX30_9ZZZZ</name>
<dbReference type="AlphaFoldDB" id="X1DX30"/>
<reference evidence="1" key="1">
    <citation type="journal article" date="2014" name="Front. Microbiol.">
        <title>High frequency of phylogenetically diverse reductive dehalogenase-homologous genes in deep subseafloor sedimentary metagenomes.</title>
        <authorList>
            <person name="Kawai M."/>
            <person name="Futagami T."/>
            <person name="Toyoda A."/>
            <person name="Takaki Y."/>
            <person name="Nishi S."/>
            <person name="Hori S."/>
            <person name="Arai W."/>
            <person name="Tsubouchi T."/>
            <person name="Morono Y."/>
            <person name="Uchiyama I."/>
            <person name="Ito T."/>
            <person name="Fujiyama A."/>
            <person name="Inagaki F."/>
            <person name="Takami H."/>
        </authorList>
    </citation>
    <scope>NUCLEOTIDE SEQUENCE</scope>
    <source>
        <strain evidence="1">Expedition CK06-06</strain>
    </source>
</reference>
<evidence type="ECO:0000313" key="1">
    <source>
        <dbReference type="EMBL" id="GAH24852.1"/>
    </source>
</evidence>
<sequence length="146" mass="15368">MIDEIGRLRRIYDNIVPTVAGRVQMLEVSVTSAANAAADTLIATVTTQPCIVEGVIIRADSIQTVDLTSCPIKGGTAKILTFINAGNATQPNLDAIGKQVTWSILYGTYLAVGETLLMEHNGVGGNTLDLTVIIVYRASADGGHLV</sequence>
<proteinExistence type="predicted"/>
<protein>
    <submittedName>
        <fullName evidence="1">Uncharacterized protein</fullName>
    </submittedName>
</protein>
<organism evidence="1">
    <name type="scientific">marine sediment metagenome</name>
    <dbReference type="NCBI Taxonomy" id="412755"/>
    <lineage>
        <taxon>unclassified sequences</taxon>
        <taxon>metagenomes</taxon>
        <taxon>ecological metagenomes</taxon>
    </lineage>
</organism>
<accession>X1DX30</accession>
<comment type="caution">
    <text evidence="1">The sequence shown here is derived from an EMBL/GenBank/DDBJ whole genome shotgun (WGS) entry which is preliminary data.</text>
</comment>
<gene>
    <name evidence="1" type="ORF">S03H2_00010</name>
</gene>